<evidence type="ECO:0000259" key="1">
    <source>
        <dbReference type="Pfam" id="PF13480"/>
    </source>
</evidence>
<dbReference type="PANTHER" id="PTHR36174">
    <property type="entry name" value="LIPID II:GLYCINE GLYCYLTRANSFERASE"/>
    <property type="match status" value="1"/>
</dbReference>
<dbReference type="PANTHER" id="PTHR36174:SF1">
    <property type="entry name" value="LIPID II:GLYCINE GLYCYLTRANSFERASE"/>
    <property type="match status" value="1"/>
</dbReference>
<dbReference type="InterPro" id="IPR038740">
    <property type="entry name" value="BioF2-like_GNAT_dom"/>
</dbReference>
<name>A0A7X6H0R1_9RHOB</name>
<dbReference type="Proteomes" id="UP000526408">
    <property type="component" value="Unassembled WGS sequence"/>
</dbReference>
<comment type="caution">
    <text evidence="2">The sequence shown here is derived from an EMBL/GenBank/DDBJ whole genome shotgun (WGS) entry which is preliminary data.</text>
</comment>
<feature type="domain" description="BioF2-like acetyltransferase" evidence="1">
    <location>
        <begin position="115"/>
        <end position="239"/>
    </location>
</feature>
<proteinExistence type="predicted"/>
<dbReference type="RefSeq" id="WP_168624209.1">
    <property type="nucleotide sequence ID" value="NZ_JAAZQQ010000005.1"/>
</dbReference>
<organism evidence="2 3">
    <name type="scientific">Roseicyclus persicicus</name>
    <dbReference type="NCBI Taxonomy" id="2650661"/>
    <lineage>
        <taxon>Bacteria</taxon>
        <taxon>Pseudomonadati</taxon>
        <taxon>Pseudomonadota</taxon>
        <taxon>Alphaproteobacteria</taxon>
        <taxon>Rhodobacterales</taxon>
        <taxon>Roseobacteraceae</taxon>
        <taxon>Roseicyclus</taxon>
    </lineage>
</organism>
<keyword evidence="2" id="KW-0808">Transferase</keyword>
<dbReference type="EMBL" id="JAAZQQ010000005">
    <property type="protein sequence ID" value="NKX45830.1"/>
    <property type="molecule type" value="Genomic_DNA"/>
</dbReference>
<dbReference type="InterPro" id="IPR016181">
    <property type="entry name" value="Acyl_CoA_acyltransferase"/>
</dbReference>
<dbReference type="SUPFAM" id="SSF55729">
    <property type="entry name" value="Acyl-CoA N-acyltransferases (Nat)"/>
    <property type="match status" value="1"/>
</dbReference>
<evidence type="ECO:0000313" key="3">
    <source>
        <dbReference type="Proteomes" id="UP000526408"/>
    </source>
</evidence>
<protein>
    <submittedName>
        <fullName evidence="2">GNAT family N-acetyltransferase</fullName>
    </submittedName>
</protein>
<dbReference type="InterPro" id="IPR050644">
    <property type="entry name" value="PG_Glycine_Bridge_Synth"/>
</dbReference>
<sequence length="303" mass="31243">MTAPGPCPLQQSDLYAAALARIGAGVARHGPVLALHRAWPGLGRVALVSRAADLPGDLRAALAARVLIVNAASPAQGAALARAGLIRLARPRGVAMLSLDGTLDDWLARMDGKWRNRLRHGQRQGLAVGQGPMPPDPHHWLLACEAAQQAARGYRNLPPTLIAAMAAAEPGALTLATAQLHRRTVAAMLFARHGGTATYLVGWADAAGRAASAHGLLLWRAMGELRAAGVSAVDLGACDARQSPGLARFKLGSGAEMRPMGGTWAEAGALAPLHAGLRAARRVSGKAARTPATPPCTGHAECS</sequence>
<dbReference type="Pfam" id="PF13480">
    <property type="entry name" value="Acetyltransf_6"/>
    <property type="match status" value="1"/>
</dbReference>
<accession>A0A7X6H0R1</accession>
<gene>
    <name evidence="2" type="ORF">HCU73_14635</name>
</gene>
<dbReference type="Gene3D" id="3.40.630.30">
    <property type="match status" value="1"/>
</dbReference>
<dbReference type="AlphaFoldDB" id="A0A7X6H0R1"/>
<dbReference type="GO" id="GO:0016740">
    <property type="term" value="F:transferase activity"/>
    <property type="evidence" value="ECO:0007669"/>
    <property type="project" value="UniProtKB-KW"/>
</dbReference>
<keyword evidence="3" id="KW-1185">Reference proteome</keyword>
<evidence type="ECO:0000313" key="2">
    <source>
        <dbReference type="EMBL" id="NKX45830.1"/>
    </source>
</evidence>
<reference evidence="2 3" key="1">
    <citation type="submission" date="2020-04" db="EMBL/GenBank/DDBJ databases">
        <authorList>
            <person name="Yoon J."/>
        </authorList>
    </citation>
    <scope>NUCLEOTIDE SEQUENCE [LARGE SCALE GENOMIC DNA]</scope>
    <source>
        <strain evidence="2 3">KMU-115</strain>
    </source>
</reference>